<proteinExistence type="predicted"/>
<feature type="region of interest" description="Disordered" evidence="1">
    <location>
        <begin position="138"/>
        <end position="178"/>
    </location>
</feature>
<dbReference type="Proteomes" id="UP000183209">
    <property type="component" value="Unassembled WGS sequence"/>
</dbReference>
<reference evidence="2 3" key="1">
    <citation type="submission" date="2016-10" db="EMBL/GenBank/DDBJ databases">
        <authorList>
            <person name="de Groot N.N."/>
        </authorList>
    </citation>
    <scope>NUCLEOTIDE SEQUENCE [LARGE SCALE GENOMIC DNA]</scope>
    <source>
        <strain evidence="2 3">CGMCC 1.6114</strain>
    </source>
</reference>
<dbReference type="RefSeq" id="WP_074978375.1">
    <property type="nucleotide sequence ID" value="NZ_FPAG01000005.1"/>
</dbReference>
<feature type="compositionally biased region" description="Basic and acidic residues" evidence="1">
    <location>
        <begin position="161"/>
        <end position="178"/>
    </location>
</feature>
<evidence type="ECO:0000256" key="1">
    <source>
        <dbReference type="SAM" id="MobiDB-lite"/>
    </source>
</evidence>
<name>A0A1I6T4I4_9FLAO</name>
<dbReference type="OrthoDB" id="1442826at2"/>
<sequence length="178" mass="20977">MDKQHINYIKHLNGVFEHFLKDNRLNTSHISLYMALFQLWNLSFFKSSFYINREEVMRYAKIGSKSTYHRCIKELNHWNYLSYMPSHNPLKGSRIKMFDFGTSPEQVVYPCSANFETSGGQAVVPFIKHNQTLENLKTEKFSKKNFNQSKNKANRSSQVGHNKDNLRTTEDKNYNQPL</sequence>
<accession>A0A1I6T4I4</accession>
<gene>
    <name evidence="2" type="ORF">SAMN04487906_1843</name>
</gene>
<dbReference type="EMBL" id="FPAG01000005">
    <property type="protein sequence ID" value="SFS84010.1"/>
    <property type="molecule type" value="Genomic_DNA"/>
</dbReference>
<evidence type="ECO:0000313" key="3">
    <source>
        <dbReference type="Proteomes" id="UP000183209"/>
    </source>
</evidence>
<organism evidence="2 3">
    <name type="scientific">Zhouia amylolytica</name>
    <dbReference type="NCBI Taxonomy" id="376730"/>
    <lineage>
        <taxon>Bacteria</taxon>
        <taxon>Pseudomonadati</taxon>
        <taxon>Bacteroidota</taxon>
        <taxon>Flavobacteriia</taxon>
        <taxon>Flavobacteriales</taxon>
        <taxon>Flavobacteriaceae</taxon>
        <taxon>Zhouia</taxon>
    </lineage>
</organism>
<dbReference type="AlphaFoldDB" id="A0A1I6T4I4"/>
<evidence type="ECO:0008006" key="4">
    <source>
        <dbReference type="Google" id="ProtNLM"/>
    </source>
</evidence>
<evidence type="ECO:0000313" key="2">
    <source>
        <dbReference type="EMBL" id="SFS84010.1"/>
    </source>
</evidence>
<protein>
    <recommendedName>
        <fullName evidence="4">Helix-turn-helix domain-containing protein</fullName>
    </recommendedName>
</protein>